<name>A0ABS2SX37_9BACI</name>
<accession>A0ABS2SX37</accession>
<dbReference type="InterPro" id="IPR025117">
    <property type="entry name" value="DUF4037"/>
</dbReference>
<reference evidence="2" key="1">
    <citation type="submission" date="2021-01" db="EMBL/GenBank/DDBJ databases">
        <title>Genomic Encyclopedia of Type Strains, Phase IV (KMG-IV): sequencing the most valuable type-strain genomes for metagenomic binning, comparative biology and taxonomic classification.</title>
        <authorList>
            <person name="Goeker M."/>
        </authorList>
    </citation>
    <scope>NUCLEOTIDE SEQUENCE</scope>
    <source>
        <strain evidence="2">DSM 21943</strain>
    </source>
</reference>
<evidence type="ECO:0000313" key="3">
    <source>
        <dbReference type="Proteomes" id="UP001179280"/>
    </source>
</evidence>
<evidence type="ECO:0000313" key="2">
    <source>
        <dbReference type="EMBL" id="MBM7839795.1"/>
    </source>
</evidence>
<evidence type="ECO:0000259" key="1">
    <source>
        <dbReference type="Pfam" id="PF13228"/>
    </source>
</evidence>
<dbReference type="Proteomes" id="UP001179280">
    <property type="component" value="Unassembled WGS sequence"/>
</dbReference>
<keyword evidence="3" id="KW-1185">Reference proteome</keyword>
<dbReference type="EMBL" id="JAFBCV010000010">
    <property type="protein sequence ID" value="MBM7839795.1"/>
    <property type="molecule type" value="Genomic_DNA"/>
</dbReference>
<proteinExistence type="predicted"/>
<dbReference type="Pfam" id="PF13228">
    <property type="entry name" value="DUF4037"/>
    <property type="match status" value="1"/>
</dbReference>
<protein>
    <recommendedName>
        <fullName evidence="1">DUF4037 domain-containing protein</fullName>
    </recommendedName>
</protein>
<feature type="domain" description="DUF4037" evidence="1">
    <location>
        <begin position="14"/>
        <end position="57"/>
    </location>
</feature>
<comment type="caution">
    <text evidence="2">The sequence shown here is derived from an EMBL/GenBank/DDBJ whole genome shotgun (WGS) entry which is preliminary data.</text>
</comment>
<organism evidence="2 3">
    <name type="scientific">Shouchella xiaoxiensis</name>
    <dbReference type="NCBI Taxonomy" id="766895"/>
    <lineage>
        <taxon>Bacteria</taxon>
        <taxon>Bacillati</taxon>
        <taxon>Bacillota</taxon>
        <taxon>Bacilli</taxon>
        <taxon>Bacillales</taxon>
        <taxon>Bacillaceae</taxon>
        <taxon>Shouchella</taxon>
    </lineage>
</organism>
<sequence>MVKGYLDFGNRWNNREALLQREDWLMLYKVMVAAQENLMAILFGLNKHYVHHPAFKWQAHSLRSMTVVPINVEERMRAVFLKHPVQGLKELESLMDEVFQLVEEQFPEHDFSAFIRQSTFLRSRS</sequence>
<gene>
    <name evidence="2" type="ORF">JOC54_003075</name>
</gene>